<dbReference type="InterPro" id="IPR003172">
    <property type="entry name" value="ML_dom"/>
</dbReference>
<dbReference type="InterPro" id="IPR039670">
    <property type="entry name" value="NPC2-like"/>
</dbReference>
<accession>A0AAD6X9K4</accession>
<evidence type="ECO:0000313" key="10">
    <source>
        <dbReference type="EMBL" id="KAJ7039951.1"/>
    </source>
</evidence>
<evidence type="ECO:0000256" key="2">
    <source>
        <dbReference type="ARBA" id="ARBA00006370"/>
    </source>
</evidence>
<organism evidence="10 11">
    <name type="scientific">Mycena alexandri</name>
    <dbReference type="NCBI Taxonomy" id="1745969"/>
    <lineage>
        <taxon>Eukaryota</taxon>
        <taxon>Fungi</taxon>
        <taxon>Dikarya</taxon>
        <taxon>Basidiomycota</taxon>
        <taxon>Agaricomycotina</taxon>
        <taxon>Agaricomycetes</taxon>
        <taxon>Agaricomycetidae</taxon>
        <taxon>Agaricales</taxon>
        <taxon>Marasmiineae</taxon>
        <taxon>Mycenaceae</taxon>
        <taxon>Mycena</taxon>
    </lineage>
</organism>
<comment type="subunit">
    <text evidence="3">Monomer.</text>
</comment>
<protein>
    <recommendedName>
        <fullName evidence="4">Phosphatidylglycerol/phosphatidylinositol transfer protein</fullName>
    </recommendedName>
</protein>
<dbReference type="GO" id="GO:0032934">
    <property type="term" value="F:sterol binding"/>
    <property type="evidence" value="ECO:0007669"/>
    <property type="project" value="InterPro"/>
</dbReference>
<proteinExistence type="inferred from homology"/>
<dbReference type="Gene3D" id="2.70.220.10">
    <property type="entry name" value="Ganglioside GM2 activator"/>
    <property type="match status" value="1"/>
</dbReference>
<comment type="function">
    <text evidence="1">Catalyzes the intermembrane transfer of phosphatidylglycerol and phosphatidylinositol.</text>
</comment>
<dbReference type="Pfam" id="PF02221">
    <property type="entry name" value="E1_DerP2_DerF2"/>
    <property type="match status" value="1"/>
</dbReference>
<feature type="chain" id="PRO_5041909675" description="Phosphatidylglycerol/phosphatidylinositol transfer protein" evidence="8">
    <location>
        <begin position="21"/>
        <end position="171"/>
    </location>
</feature>
<keyword evidence="5" id="KW-0813">Transport</keyword>
<feature type="domain" description="MD-2-related lipid-recognition" evidence="9">
    <location>
        <begin position="45"/>
        <end position="167"/>
    </location>
</feature>
<dbReference type="InterPro" id="IPR036846">
    <property type="entry name" value="GM2-AP_sf"/>
</dbReference>
<evidence type="ECO:0000256" key="6">
    <source>
        <dbReference type="ARBA" id="ARBA00022729"/>
    </source>
</evidence>
<keyword evidence="6 8" id="KW-0732">Signal</keyword>
<comment type="similarity">
    <text evidence="2">Belongs to the NPC2 family.</text>
</comment>
<dbReference type="InterPro" id="IPR014756">
    <property type="entry name" value="Ig_E-set"/>
</dbReference>
<feature type="signal peptide" evidence="8">
    <location>
        <begin position="1"/>
        <end position="20"/>
    </location>
</feature>
<evidence type="ECO:0000256" key="3">
    <source>
        <dbReference type="ARBA" id="ARBA00011245"/>
    </source>
</evidence>
<evidence type="ECO:0000313" key="11">
    <source>
        <dbReference type="Proteomes" id="UP001218188"/>
    </source>
</evidence>
<dbReference type="AlphaFoldDB" id="A0AAD6X9K4"/>
<evidence type="ECO:0000259" key="9">
    <source>
        <dbReference type="SMART" id="SM00737"/>
    </source>
</evidence>
<evidence type="ECO:0000256" key="7">
    <source>
        <dbReference type="ARBA" id="ARBA00023055"/>
    </source>
</evidence>
<dbReference type="EMBL" id="JARJCM010000024">
    <property type="protein sequence ID" value="KAJ7039951.1"/>
    <property type="molecule type" value="Genomic_DNA"/>
</dbReference>
<evidence type="ECO:0000256" key="5">
    <source>
        <dbReference type="ARBA" id="ARBA00022448"/>
    </source>
</evidence>
<dbReference type="FunFam" id="2.70.220.10:FF:000002">
    <property type="entry name" value="Phosphatidylglycerol/phosphatidylinositol transfer protein"/>
    <property type="match status" value="1"/>
</dbReference>
<dbReference type="Proteomes" id="UP001218188">
    <property type="component" value="Unassembled WGS sequence"/>
</dbReference>
<dbReference type="FunFam" id="2.70.220.10:FF:000004">
    <property type="entry name" value="Related to phosphatidylglycerol/phosphatidylinositol transfer protein"/>
    <property type="match status" value="1"/>
</dbReference>
<evidence type="ECO:0000256" key="8">
    <source>
        <dbReference type="SAM" id="SignalP"/>
    </source>
</evidence>
<dbReference type="InterPro" id="IPR033917">
    <property type="entry name" value="ML_PG-PI_TP"/>
</dbReference>
<reference evidence="10" key="1">
    <citation type="submission" date="2023-03" db="EMBL/GenBank/DDBJ databases">
        <title>Massive genome expansion in bonnet fungi (Mycena s.s.) driven by repeated elements and novel gene families across ecological guilds.</title>
        <authorList>
            <consortium name="Lawrence Berkeley National Laboratory"/>
            <person name="Harder C.B."/>
            <person name="Miyauchi S."/>
            <person name="Viragh M."/>
            <person name="Kuo A."/>
            <person name="Thoen E."/>
            <person name="Andreopoulos B."/>
            <person name="Lu D."/>
            <person name="Skrede I."/>
            <person name="Drula E."/>
            <person name="Henrissat B."/>
            <person name="Morin E."/>
            <person name="Kohler A."/>
            <person name="Barry K."/>
            <person name="LaButti K."/>
            <person name="Morin E."/>
            <person name="Salamov A."/>
            <person name="Lipzen A."/>
            <person name="Mereny Z."/>
            <person name="Hegedus B."/>
            <person name="Baldrian P."/>
            <person name="Stursova M."/>
            <person name="Weitz H."/>
            <person name="Taylor A."/>
            <person name="Grigoriev I.V."/>
            <person name="Nagy L.G."/>
            <person name="Martin F."/>
            <person name="Kauserud H."/>
        </authorList>
    </citation>
    <scope>NUCLEOTIDE SEQUENCE</scope>
    <source>
        <strain evidence="10">CBHHK200</strain>
    </source>
</reference>
<dbReference type="GO" id="GO:0032366">
    <property type="term" value="P:intracellular sterol transport"/>
    <property type="evidence" value="ECO:0007669"/>
    <property type="project" value="InterPro"/>
</dbReference>
<dbReference type="SUPFAM" id="SSF81296">
    <property type="entry name" value="E set domains"/>
    <property type="match status" value="1"/>
</dbReference>
<evidence type="ECO:0000256" key="4">
    <source>
        <dbReference type="ARBA" id="ARBA00016056"/>
    </source>
</evidence>
<comment type="caution">
    <text evidence="10">The sequence shown here is derived from an EMBL/GenBank/DDBJ whole genome shotgun (WGS) entry which is preliminary data.</text>
</comment>
<dbReference type="CDD" id="cd00917">
    <property type="entry name" value="PG-PI_TP"/>
    <property type="match status" value="1"/>
</dbReference>
<dbReference type="PANTHER" id="PTHR11306:SF0">
    <property type="entry name" value="PHOSPHATIDYLGLYCEROL_PHOSPHATIDYLINOSITOL TRANSFER PROTEIN"/>
    <property type="match status" value="1"/>
</dbReference>
<sequence>MRISTPTAFILAFLTGMGHGRSSQQAFELSSGRSTVSATARDWSWSDCGLPTDAILLKSIEVSPDPPAPGKNLTITVKGTANQRIEDGAYVDVVVKLGLVKLLQKTFDVCEEARNANASVTCPVEKGDYEVVQTVPLPREIPPAKFTVQVRGFTADNDDMVCLDIRANFKP</sequence>
<dbReference type="PANTHER" id="PTHR11306">
    <property type="entry name" value="NIEMANN PICK TYPE C2 PROTEIN NPC2-RELATED"/>
    <property type="match status" value="1"/>
</dbReference>
<dbReference type="SMART" id="SM00737">
    <property type="entry name" value="ML"/>
    <property type="match status" value="1"/>
</dbReference>
<keyword evidence="7" id="KW-0445">Lipid transport</keyword>
<keyword evidence="11" id="KW-1185">Reference proteome</keyword>
<evidence type="ECO:0000256" key="1">
    <source>
        <dbReference type="ARBA" id="ARBA00002053"/>
    </source>
</evidence>
<name>A0AAD6X9K4_9AGAR</name>
<gene>
    <name evidence="10" type="ORF">C8F04DRAFT_1084297</name>
</gene>